<dbReference type="GO" id="GO:0043022">
    <property type="term" value="F:ribosome binding"/>
    <property type="evidence" value="ECO:0007669"/>
    <property type="project" value="InterPro"/>
</dbReference>
<dbReference type="InterPro" id="IPR001680">
    <property type="entry name" value="WD40_rpt"/>
</dbReference>
<dbReference type="InterPro" id="IPR045223">
    <property type="entry name" value="RACK1-like"/>
</dbReference>
<evidence type="ECO:0000256" key="3">
    <source>
        <dbReference type="PROSITE-ProRule" id="PRU00221"/>
    </source>
</evidence>
<evidence type="ECO:0000256" key="1">
    <source>
        <dbReference type="ARBA" id="ARBA00007253"/>
    </source>
</evidence>
<name>A0AAP0JM28_9MAGN</name>
<dbReference type="PROSITE" id="PS50294">
    <property type="entry name" value="WD_REPEATS_REGION"/>
    <property type="match status" value="1"/>
</dbReference>
<protein>
    <recommendedName>
        <fullName evidence="6">Guanine nucleotide-binding protein subunit beta-like protein</fullName>
    </recommendedName>
</protein>
<dbReference type="SMART" id="SM00320">
    <property type="entry name" value="WD40"/>
    <property type="match status" value="2"/>
</dbReference>
<dbReference type="GO" id="GO:1990904">
    <property type="term" value="C:ribonucleoprotein complex"/>
    <property type="evidence" value="ECO:0007669"/>
    <property type="project" value="UniProtKB-KW"/>
</dbReference>
<dbReference type="PROSITE" id="PS50082">
    <property type="entry name" value="WD_REPEATS_2"/>
    <property type="match status" value="2"/>
</dbReference>
<gene>
    <name evidence="4" type="ORF">Sjap_007091</name>
</gene>
<comment type="similarity">
    <text evidence="1">Belongs to the WD repeat G protein beta family. Ribosomal protein RACK1 subfamily.</text>
</comment>
<comment type="caution">
    <text evidence="4">The sequence shown here is derived from an EMBL/GenBank/DDBJ whole genome shotgun (WGS) entry which is preliminary data.</text>
</comment>
<feature type="repeat" description="WD" evidence="3">
    <location>
        <begin position="11"/>
        <end position="53"/>
    </location>
</feature>
<dbReference type="PANTHER" id="PTHR19868">
    <property type="entry name" value="RECEPTOR FOR ACTIVATED PROTEIN KINASE C RACK1"/>
    <property type="match status" value="1"/>
</dbReference>
<keyword evidence="5" id="KW-1185">Reference proteome</keyword>
<keyword evidence="3" id="KW-0853">WD repeat</keyword>
<dbReference type="Proteomes" id="UP001417504">
    <property type="component" value="Unassembled WGS sequence"/>
</dbReference>
<evidence type="ECO:0000313" key="4">
    <source>
        <dbReference type="EMBL" id="KAK9136497.1"/>
    </source>
</evidence>
<dbReference type="InterPro" id="IPR036322">
    <property type="entry name" value="WD40_repeat_dom_sf"/>
</dbReference>
<feature type="repeat" description="WD" evidence="3">
    <location>
        <begin position="59"/>
        <end position="100"/>
    </location>
</feature>
<evidence type="ECO:0008006" key="6">
    <source>
        <dbReference type="Google" id="ProtNLM"/>
    </source>
</evidence>
<organism evidence="4 5">
    <name type="scientific">Stephania japonica</name>
    <dbReference type="NCBI Taxonomy" id="461633"/>
    <lineage>
        <taxon>Eukaryota</taxon>
        <taxon>Viridiplantae</taxon>
        <taxon>Streptophyta</taxon>
        <taxon>Embryophyta</taxon>
        <taxon>Tracheophyta</taxon>
        <taxon>Spermatophyta</taxon>
        <taxon>Magnoliopsida</taxon>
        <taxon>Ranunculales</taxon>
        <taxon>Menispermaceae</taxon>
        <taxon>Menispermoideae</taxon>
        <taxon>Cissampelideae</taxon>
        <taxon>Stephania</taxon>
    </lineage>
</organism>
<evidence type="ECO:0000313" key="5">
    <source>
        <dbReference type="Proteomes" id="UP001417504"/>
    </source>
</evidence>
<dbReference type="GO" id="GO:0045182">
    <property type="term" value="F:translation regulator activity"/>
    <property type="evidence" value="ECO:0007669"/>
    <property type="project" value="InterPro"/>
</dbReference>
<dbReference type="EMBL" id="JBBNAE010000003">
    <property type="protein sequence ID" value="KAK9136497.1"/>
    <property type="molecule type" value="Genomic_DNA"/>
</dbReference>
<dbReference type="InterPro" id="IPR015943">
    <property type="entry name" value="WD40/YVTN_repeat-like_dom_sf"/>
</dbReference>
<accession>A0AAP0JM28</accession>
<dbReference type="Pfam" id="PF00400">
    <property type="entry name" value="WD40"/>
    <property type="match status" value="2"/>
</dbReference>
<proteinExistence type="inferred from homology"/>
<keyword evidence="2" id="KW-0687">Ribonucleoprotein</keyword>
<dbReference type="Gene3D" id="2.130.10.10">
    <property type="entry name" value="YVTN repeat-like/Quinoprotein amine dehydrogenase"/>
    <property type="match status" value="1"/>
</dbReference>
<reference evidence="4 5" key="1">
    <citation type="submission" date="2024-01" db="EMBL/GenBank/DDBJ databases">
        <title>Genome assemblies of Stephania.</title>
        <authorList>
            <person name="Yang L."/>
        </authorList>
    </citation>
    <scope>NUCLEOTIDE SEQUENCE [LARGE SCALE GENOMIC DNA]</scope>
    <source>
        <strain evidence="4">QJT</strain>
        <tissue evidence="4">Leaf</tissue>
    </source>
</reference>
<dbReference type="AlphaFoldDB" id="A0AAP0JM28"/>
<dbReference type="SUPFAM" id="SSF50978">
    <property type="entry name" value="WD40 repeat-like"/>
    <property type="match status" value="1"/>
</dbReference>
<dbReference type="FunFam" id="2.130.10.10:FF:000615">
    <property type="entry name" value="Receptor for activated C kinase 1"/>
    <property type="match status" value="1"/>
</dbReference>
<sequence length="146" mass="16245">MAGTLILKGTMKSHTNVVTAIANPIDDADMIVSSYRDKSVIVWHLTKEEGTYDVGHRRLTGHYHFVQDVVLSSDGQFVLSNSWDAELCLWNINTGATTRRFVGHDKDVLSVAFSVAFSVDNDILFVFQNPSTEFLRALIIRLLCGA</sequence>
<evidence type="ECO:0000256" key="2">
    <source>
        <dbReference type="ARBA" id="ARBA00023274"/>
    </source>
</evidence>